<keyword evidence="4" id="KW-1185">Reference proteome</keyword>
<dbReference type="InterPro" id="IPR050789">
    <property type="entry name" value="Diverse_Enzym_Activities"/>
</dbReference>
<gene>
    <name evidence="3" type="ORF">HPE56_19280</name>
</gene>
<dbReference type="InterPro" id="IPR012338">
    <property type="entry name" value="Beta-lactam/transpept-like"/>
</dbReference>
<dbReference type="Gene3D" id="3.40.710.10">
    <property type="entry name" value="DD-peptidase/beta-lactamase superfamily"/>
    <property type="match status" value="1"/>
</dbReference>
<organism evidence="3 4">
    <name type="scientific">Maribacter aquimaris</name>
    <dbReference type="NCBI Taxonomy" id="2737171"/>
    <lineage>
        <taxon>Bacteria</taxon>
        <taxon>Pseudomonadati</taxon>
        <taxon>Bacteroidota</taxon>
        <taxon>Flavobacteriia</taxon>
        <taxon>Flavobacteriales</taxon>
        <taxon>Flavobacteriaceae</taxon>
        <taxon>Maribacter</taxon>
    </lineage>
</organism>
<keyword evidence="1" id="KW-0732">Signal</keyword>
<evidence type="ECO:0000313" key="4">
    <source>
        <dbReference type="Proteomes" id="UP001166021"/>
    </source>
</evidence>
<accession>A0ABR7V9M0</accession>
<dbReference type="EMBL" id="JABTCF010000017">
    <property type="protein sequence ID" value="MBD0779946.1"/>
    <property type="molecule type" value="Genomic_DNA"/>
</dbReference>
<comment type="caution">
    <text evidence="3">The sequence shown here is derived from an EMBL/GenBank/DDBJ whole genome shotgun (WGS) entry which is preliminary data.</text>
</comment>
<dbReference type="Proteomes" id="UP001166021">
    <property type="component" value="Unassembled WGS sequence"/>
</dbReference>
<feature type="signal peptide" evidence="1">
    <location>
        <begin position="1"/>
        <end position="23"/>
    </location>
</feature>
<dbReference type="Pfam" id="PF00144">
    <property type="entry name" value="Beta-lactamase"/>
    <property type="match status" value="1"/>
</dbReference>
<protein>
    <submittedName>
        <fullName evidence="3">Serine hydrolase</fullName>
    </submittedName>
</protein>
<feature type="domain" description="Beta-lactamase-related" evidence="2">
    <location>
        <begin position="114"/>
        <end position="411"/>
    </location>
</feature>
<evidence type="ECO:0000259" key="2">
    <source>
        <dbReference type="Pfam" id="PF00144"/>
    </source>
</evidence>
<sequence length="423" mass="48522">MKKMNYFRLLLLLLIVSYSNLFAQTYDGFSNEEIQSVFKQWNMDNWDDGGEISRYIFLNMPEFWTHAIINREGNVKSLKEDYRKEIEEFVVTSELGQMTLQDYVKTCDKVDGMIILQGDRIVYEAYPRMFSNDKHLYWSVSKVFASTLIAVLEDRKQLDVTKPIEHYLPELKGSGWEGVPIIDILDMASGIDCREWVDGAFENPETCYYQFEAALGFLKRTEKTADNAFEHIKTLSSAKTSGEIFEYTSVNTFVLSCLIERITGLSYAENIEREIWRKIGAESDAFITQTNGTSVSHAGISSTLRDLARFGYMFLTDGRSGDNTFVSNEYFDKIQKQGRPHLITAYGSENYTLDKEAVHHNTYQWDKVMEDGDFYKGGFSGQGLYISPSRNLVIAFFGTADDNGVYNELDDISRQIAKSDIFD</sequence>
<dbReference type="SUPFAM" id="SSF56601">
    <property type="entry name" value="beta-lactamase/transpeptidase-like"/>
    <property type="match status" value="1"/>
</dbReference>
<dbReference type="PANTHER" id="PTHR43283">
    <property type="entry name" value="BETA-LACTAMASE-RELATED"/>
    <property type="match status" value="1"/>
</dbReference>
<reference evidence="3" key="1">
    <citation type="submission" date="2020-05" db="EMBL/GenBank/DDBJ databases">
        <title>The draft genome sequence of Maribacter sp. ANRC-HE7.</title>
        <authorList>
            <person name="Mu L."/>
        </authorList>
    </citation>
    <scope>NUCLEOTIDE SEQUENCE</scope>
    <source>
        <strain evidence="3">ANRC-HE7</strain>
    </source>
</reference>
<dbReference type="InterPro" id="IPR001466">
    <property type="entry name" value="Beta-lactam-related"/>
</dbReference>
<name>A0ABR7V9M0_9FLAO</name>
<evidence type="ECO:0000256" key="1">
    <source>
        <dbReference type="SAM" id="SignalP"/>
    </source>
</evidence>
<dbReference type="PANTHER" id="PTHR43283:SF7">
    <property type="entry name" value="BETA-LACTAMASE-RELATED DOMAIN-CONTAINING PROTEIN"/>
    <property type="match status" value="1"/>
</dbReference>
<dbReference type="GO" id="GO:0016787">
    <property type="term" value="F:hydrolase activity"/>
    <property type="evidence" value="ECO:0007669"/>
    <property type="project" value="UniProtKB-KW"/>
</dbReference>
<proteinExistence type="predicted"/>
<feature type="chain" id="PRO_5046697341" evidence="1">
    <location>
        <begin position="24"/>
        <end position="423"/>
    </location>
</feature>
<evidence type="ECO:0000313" key="3">
    <source>
        <dbReference type="EMBL" id="MBD0779946.1"/>
    </source>
</evidence>
<keyword evidence="3" id="KW-0378">Hydrolase</keyword>